<accession>A0A9P6TVJ8</accession>
<dbReference type="Proteomes" id="UP000807716">
    <property type="component" value="Unassembled WGS sequence"/>
</dbReference>
<feature type="compositionally biased region" description="Polar residues" evidence="1">
    <location>
        <begin position="24"/>
        <end position="35"/>
    </location>
</feature>
<dbReference type="AlphaFoldDB" id="A0A9P6TVJ8"/>
<gene>
    <name evidence="2" type="ORF">DFQ27_001216</name>
</gene>
<evidence type="ECO:0000313" key="2">
    <source>
        <dbReference type="EMBL" id="KAG0248052.1"/>
    </source>
</evidence>
<name>A0A9P6TVJ8_9FUNG</name>
<reference evidence="2" key="1">
    <citation type="journal article" date="2020" name="Fungal Divers.">
        <title>Resolving the Mortierellaceae phylogeny through synthesis of multi-gene phylogenetics and phylogenomics.</title>
        <authorList>
            <person name="Vandepol N."/>
            <person name="Liber J."/>
            <person name="Desiro A."/>
            <person name="Na H."/>
            <person name="Kennedy M."/>
            <person name="Barry K."/>
            <person name="Grigoriev I.V."/>
            <person name="Miller A.N."/>
            <person name="O'Donnell K."/>
            <person name="Stajich J.E."/>
            <person name="Bonito G."/>
        </authorList>
    </citation>
    <scope>NUCLEOTIDE SEQUENCE</scope>
    <source>
        <strain evidence="2">BC1065</strain>
    </source>
</reference>
<evidence type="ECO:0000313" key="3">
    <source>
        <dbReference type="Proteomes" id="UP000807716"/>
    </source>
</evidence>
<protein>
    <submittedName>
        <fullName evidence="2">Uncharacterized protein</fullName>
    </submittedName>
</protein>
<feature type="region of interest" description="Disordered" evidence="1">
    <location>
        <begin position="170"/>
        <end position="199"/>
    </location>
</feature>
<sequence>DFLKQGFAISKNLLSIGAATLQEGTNNSTTSQEDGAQNHDAVASKSATGKEKHHPDNNVNKELDAGRSAMPIGTRKRRRSSVNDLLDEGVHHSERVKLRKHDRLAPLAAASSLSSKVEVPVAKDEDAIPHKPATQEATSHGRAHNKSLGRLVLHSLDATHALSRRALQLRTQQHPIPPKKPRPVLQGRYPALETDEEDEEIKRILKERQQSTVAP</sequence>
<feature type="non-terminal residue" evidence="2">
    <location>
        <position position="215"/>
    </location>
</feature>
<feature type="region of interest" description="Disordered" evidence="1">
    <location>
        <begin position="24"/>
        <end position="86"/>
    </location>
</feature>
<dbReference type="EMBL" id="JAAAJB010001394">
    <property type="protein sequence ID" value="KAG0248052.1"/>
    <property type="molecule type" value="Genomic_DNA"/>
</dbReference>
<comment type="caution">
    <text evidence="2">The sequence shown here is derived from an EMBL/GenBank/DDBJ whole genome shotgun (WGS) entry which is preliminary data.</text>
</comment>
<keyword evidence="3" id="KW-1185">Reference proteome</keyword>
<organism evidence="2 3">
    <name type="scientific">Actinomortierella ambigua</name>
    <dbReference type="NCBI Taxonomy" id="1343610"/>
    <lineage>
        <taxon>Eukaryota</taxon>
        <taxon>Fungi</taxon>
        <taxon>Fungi incertae sedis</taxon>
        <taxon>Mucoromycota</taxon>
        <taxon>Mortierellomycotina</taxon>
        <taxon>Mortierellomycetes</taxon>
        <taxon>Mortierellales</taxon>
        <taxon>Mortierellaceae</taxon>
        <taxon>Actinomortierella</taxon>
    </lineage>
</organism>
<feature type="non-terminal residue" evidence="2">
    <location>
        <position position="1"/>
    </location>
</feature>
<proteinExistence type="predicted"/>
<evidence type="ECO:0000256" key="1">
    <source>
        <dbReference type="SAM" id="MobiDB-lite"/>
    </source>
</evidence>
<feature type="compositionally biased region" description="Basic and acidic residues" evidence="1">
    <location>
        <begin position="48"/>
        <end position="65"/>
    </location>
</feature>